<keyword evidence="4" id="KW-0297">G-protein coupled receptor</keyword>
<dbReference type="PANTHER" id="PTHR10519">
    <property type="entry name" value="GABA-B RECEPTOR"/>
    <property type="match status" value="1"/>
</dbReference>
<feature type="region of interest" description="Disordered" evidence="9">
    <location>
        <begin position="901"/>
        <end position="931"/>
    </location>
</feature>
<feature type="transmembrane region" description="Helical" evidence="10">
    <location>
        <begin position="560"/>
        <end position="582"/>
    </location>
</feature>
<evidence type="ECO:0000256" key="11">
    <source>
        <dbReference type="SAM" id="SignalP"/>
    </source>
</evidence>
<reference evidence="13 14" key="1">
    <citation type="journal article" date="2021" name="Sci. Rep.">
        <title>The genome of the diatom Chaetoceros tenuissimus carries an ancient integrated fragment of an extant virus.</title>
        <authorList>
            <person name="Hongo Y."/>
            <person name="Kimura K."/>
            <person name="Takaki Y."/>
            <person name="Yoshida Y."/>
            <person name="Baba S."/>
            <person name="Kobayashi G."/>
            <person name="Nagasaki K."/>
            <person name="Hano T."/>
            <person name="Tomaru Y."/>
        </authorList>
    </citation>
    <scope>NUCLEOTIDE SEQUENCE [LARGE SCALE GENOMIC DNA]</scope>
    <source>
        <strain evidence="13 14">NIES-3715</strain>
    </source>
</reference>
<evidence type="ECO:0000256" key="3">
    <source>
        <dbReference type="ARBA" id="ARBA00022989"/>
    </source>
</evidence>
<sequence length="1022" mass="115440">MNRVILLSLSILVAASGNELAANRFQNGCLQFMHENENHEKHPNTHPYMKERVCNSDDAAKGNDQCRIPEFPNYKEVRIGSGNRHGGSSLLIAWIYQIILSEVFGVPVAIERPYYPEDEAQNKGRTKVAGYFSFYDEYPEEMIPISLNKPEYFSIDDLLEADRVNGDCSQTNKTCSHIYPEVWDVHASTEITLAEKNGTILPPEPNGIIGNIGFFIPAITARLYPAFSNFNGLSGGETRSTLADIFKTPVSWGDYCKAFDCSSPDSAATRDPTSKSEEESYFWDEHYQGYFQDNNSTACTADIGNCFGQYIAPQCGWSNYGESQLYWNNIALESSGPFGPNGGYSYEQQKQIWKAAHATSSHVLMLFSHPDFFMKNFEQDRDYSFHRVTLPHARGDCIMAQADLDTCSIDKTQRIGTSNITMCDYAYRPLNKVMSRGLATMSESTQDHALDNPAKEFLANFKLPDLTIQNIFDDINAIDPEDLTTLSAREATCAWVYENFEDLTRYYPEMYPRQKVQKIRKQISSVGYFFGSFALLFTIVSMGFLCKWKDHPIITSAQTEVLCPMIIGFAFTAISSLLYANTSPSITTCATKEWAKSIGFCLSMVPILLKLSKLNRIWQNSRNFRRIHLDPKNLGESLKLSVIVVLLYLIIWTVIDTPDSAESFKLIRGEVLTTVEVEDVCGESSIIWDIIVLVWELIILLFSTLLAFQSREAMQHVQDRHMLGLFVYSRTLFFTLRCILFMATISRNLATGLFTQLVSLLLSIETVVAVSIYFVTKFVEIRKKELLARKYSLMGINGSAGRSKSTASAEEVATQSHRLRRHNSLPLRNHHKDRKSALMPQSSSTTLTRVSSDGKRRRSVISGINIPAGGVPNLIKSKEQMDTERRQKAFNKSVSFSKLEVDTDDMTDMSKNDEANESANQDDKTETSTTEVECFQKSVSFSTLGEKEELIGILKNEKAKSDCDDDQKLLPSEEITCLKERLQRKEKEIKALQAKVDKMESNRQGLERSRSDVEMGDDPLTY</sequence>
<keyword evidence="2 10" id="KW-0812">Transmembrane</keyword>
<feature type="transmembrane region" description="Helical" evidence="10">
    <location>
        <begin position="633"/>
        <end position="655"/>
    </location>
</feature>
<keyword evidence="11" id="KW-0732">Signal</keyword>
<feature type="signal peptide" evidence="11">
    <location>
        <begin position="1"/>
        <end position="17"/>
    </location>
</feature>
<dbReference type="GO" id="GO:0007214">
    <property type="term" value="P:gamma-aminobutyric acid signaling pathway"/>
    <property type="evidence" value="ECO:0007669"/>
    <property type="project" value="TreeGrafter"/>
</dbReference>
<dbReference type="PROSITE" id="PS50259">
    <property type="entry name" value="G_PROTEIN_RECEP_F3_4"/>
    <property type="match status" value="1"/>
</dbReference>
<keyword evidence="3 10" id="KW-1133">Transmembrane helix</keyword>
<dbReference type="AlphaFoldDB" id="A0AAD3HEG8"/>
<keyword evidence="7" id="KW-0325">Glycoprotein</keyword>
<feature type="transmembrane region" description="Helical" evidence="10">
    <location>
        <begin position="722"/>
        <end position="745"/>
    </location>
</feature>
<evidence type="ECO:0000256" key="9">
    <source>
        <dbReference type="SAM" id="MobiDB-lite"/>
    </source>
</evidence>
<evidence type="ECO:0000256" key="8">
    <source>
        <dbReference type="ARBA" id="ARBA00023224"/>
    </source>
</evidence>
<feature type="transmembrane region" description="Helical" evidence="10">
    <location>
        <begin position="686"/>
        <end position="710"/>
    </location>
</feature>
<feature type="transmembrane region" description="Helical" evidence="10">
    <location>
        <begin position="757"/>
        <end position="776"/>
    </location>
</feature>
<keyword evidence="6" id="KW-0675">Receptor</keyword>
<keyword evidence="5 10" id="KW-0472">Membrane</keyword>
<dbReference type="PANTHER" id="PTHR10519:SF20">
    <property type="entry name" value="G-PROTEIN COUPLED RECEPTOR 156-RELATED"/>
    <property type="match status" value="1"/>
</dbReference>
<evidence type="ECO:0000256" key="2">
    <source>
        <dbReference type="ARBA" id="ARBA00022692"/>
    </source>
</evidence>
<accession>A0AAD3HEG8</accession>
<dbReference type="InterPro" id="IPR017978">
    <property type="entry name" value="GPCR_3_C"/>
</dbReference>
<feature type="compositionally biased region" description="Polar residues" evidence="9">
    <location>
        <begin position="839"/>
        <end position="851"/>
    </location>
</feature>
<evidence type="ECO:0000256" key="5">
    <source>
        <dbReference type="ARBA" id="ARBA00023136"/>
    </source>
</evidence>
<comment type="subcellular location">
    <subcellularLocation>
        <location evidence="1">Membrane</location>
        <topology evidence="1">Multi-pass membrane protein</topology>
    </subcellularLocation>
</comment>
<keyword evidence="8" id="KW-0807">Transducer</keyword>
<comment type="caution">
    <text evidence="13">The sequence shown here is derived from an EMBL/GenBank/DDBJ whole genome shotgun (WGS) entry which is preliminary data.</text>
</comment>
<name>A0AAD3HEG8_9STRA</name>
<evidence type="ECO:0000256" key="6">
    <source>
        <dbReference type="ARBA" id="ARBA00023170"/>
    </source>
</evidence>
<dbReference type="Proteomes" id="UP001054902">
    <property type="component" value="Unassembled WGS sequence"/>
</dbReference>
<feature type="domain" description="G-protein coupled receptors family 3 profile" evidence="12">
    <location>
        <begin position="523"/>
        <end position="779"/>
    </location>
</feature>
<evidence type="ECO:0000256" key="4">
    <source>
        <dbReference type="ARBA" id="ARBA00023040"/>
    </source>
</evidence>
<feature type="compositionally biased region" description="Basic residues" evidence="9">
    <location>
        <begin position="823"/>
        <end position="834"/>
    </location>
</feature>
<dbReference type="EMBL" id="BLLK01000069">
    <property type="protein sequence ID" value="GFH60018.1"/>
    <property type="molecule type" value="Genomic_DNA"/>
</dbReference>
<feature type="region of interest" description="Disordered" evidence="9">
    <location>
        <begin position="996"/>
        <end position="1022"/>
    </location>
</feature>
<dbReference type="GO" id="GO:0038039">
    <property type="term" value="C:G protein-coupled receptor heterodimeric complex"/>
    <property type="evidence" value="ECO:0007669"/>
    <property type="project" value="TreeGrafter"/>
</dbReference>
<gene>
    <name evidence="13" type="ORF">CTEN210_16494</name>
</gene>
<protein>
    <recommendedName>
        <fullName evidence="12">G-protein coupled receptors family 3 profile domain-containing protein</fullName>
    </recommendedName>
</protein>
<feature type="transmembrane region" description="Helical" evidence="10">
    <location>
        <begin position="594"/>
        <end position="612"/>
    </location>
</feature>
<organism evidence="13 14">
    <name type="scientific">Chaetoceros tenuissimus</name>
    <dbReference type="NCBI Taxonomy" id="426638"/>
    <lineage>
        <taxon>Eukaryota</taxon>
        <taxon>Sar</taxon>
        <taxon>Stramenopiles</taxon>
        <taxon>Ochrophyta</taxon>
        <taxon>Bacillariophyta</taxon>
        <taxon>Coscinodiscophyceae</taxon>
        <taxon>Chaetocerotophycidae</taxon>
        <taxon>Chaetocerotales</taxon>
        <taxon>Chaetocerotaceae</taxon>
        <taxon>Chaetoceros</taxon>
    </lineage>
</organism>
<evidence type="ECO:0000313" key="13">
    <source>
        <dbReference type="EMBL" id="GFH60018.1"/>
    </source>
</evidence>
<evidence type="ECO:0000256" key="7">
    <source>
        <dbReference type="ARBA" id="ARBA00023180"/>
    </source>
</evidence>
<evidence type="ECO:0000256" key="1">
    <source>
        <dbReference type="ARBA" id="ARBA00004141"/>
    </source>
</evidence>
<feature type="transmembrane region" description="Helical" evidence="10">
    <location>
        <begin position="526"/>
        <end position="548"/>
    </location>
</feature>
<dbReference type="GO" id="GO:0004965">
    <property type="term" value="F:G protein-coupled GABA receptor activity"/>
    <property type="evidence" value="ECO:0007669"/>
    <property type="project" value="InterPro"/>
</dbReference>
<evidence type="ECO:0000259" key="12">
    <source>
        <dbReference type="PROSITE" id="PS50259"/>
    </source>
</evidence>
<dbReference type="Pfam" id="PF00003">
    <property type="entry name" value="7tm_3"/>
    <property type="match status" value="1"/>
</dbReference>
<proteinExistence type="predicted"/>
<dbReference type="InterPro" id="IPR002455">
    <property type="entry name" value="GPCR3_GABA-B"/>
</dbReference>
<feature type="compositionally biased region" description="Polar residues" evidence="9">
    <location>
        <begin position="800"/>
        <end position="816"/>
    </location>
</feature>
<feature type="chain" id="PRO_5041999395" description="G-protein coupled receptors family 3 profile domain-containing protein" evidence="11">
    <location>
        <begin position="18"/>
        <end position="1022"/>
    </location>
</feature>
<feature type="compositionally biased region" description="Basic and acidic residues" evidence="9">
    <location>
        <begin position="996"/>
        <end position="1013"/>
    </location>
</feature>
<feature type="region of interest" description="Disordered" evidence="9">
    <location>
        <begin position="799"/>
        <end position="818"/>
    </location>
</feature>
<feature type="region of interest" description="Disordered" evidence="9">
    <location>
        <begin position="823"/>
        <end position="856"/>
    </location>
</feature>
<evidence type="ECO:0000313" key="14">
    <source>
        <dbReference type="Proteomes" id="UP001054902"/>
    </source>
</evidence>
<keyword evidence="14" id="KW-1185">Reference proteome</keyword>
<evidence type="ECO:0000256" key="10">
    <source>
        <dbReference type="SAM" id="Phobius"/>
    </source>
</evidence>